<protein>
    <submittedName>
        <fullName evidence="2">Uncharacterized protein</fullName>
    </submittedName>
</protein>
<feature type="compositionally biased region" description="Low complexity" evidence="1">
    <location>
        <begin position="74"/>
        <end position="89"/>
    </location>
</feature>
<accession>W3WW82</accession>
<sequence>MAIPDKRDNARAYRKFMRTKHYTGCSDEDRHQAVNHAIYSGFTRPQWLVDVRPRYFVTLIEQKTLTPNSPMFKATSASGSATTGTTDTTRPLPDTIAPSPGDVPNETDGKASLKKKTKKNKSANTESQNPENTDTIVPSRKRGRPRKAPGAPKAPYNRKVPMAPYNKKTPKPSRGSTIPAVQQPLPPRSPSSSEEEPQKKRVAK</sequence>
<dbReference type="EMBL" id="KI912116">
    <property type="protein sequence ID" value="ETS77372.1"/>
    <property type="molecule type" value="Genomic_DNA"/>
</dbReference>
<dbReference type="AlphaFoldDB" id="W3WW82"/>
<dbReference type="GeneID" id="19276259"/>
<evidence type="ECO:0000313" key="2">
    <source>
        <dbReference type="EMBL" id="ETS77372.1"/>
    </source>
</evidence>
<dbReference type="KEGG" id="pfy:PFICI_11246"/>
<evidence type="ECO:0000313" key="3">
    <source>
        <dbReference type="Proteomes" id="UP000030651"/>
    </source>
</evidence>
<gene>
    <name evidence="2" type="ORF">PFICI_11246</name>
</gene>
<name>W3WW82_PESFW</name>
<dbReference type="RefSeq" id="XP_007838018.1">
    <property type="nucleotide sequence ID" value="XM_007839827.1"/>
</dbReference>
<dbReference type="HOGENOM" id="CLU_1343678_0_0_1"/>
<keyword evidence="3" id="KW-1185">Reference proteome</keyword>
<evidence type="ECO:0000256" key="1">
    <source>
        <dbReference type="SAM" id="MobiDB-lite"/>
    </source>
</evidence>
<dbReference type="OrthoDB" id="10628956at2759"/>
<proteinExistence type="predicted"/>
<organism evidence="2 3">
    <name type="scientific">Pestalotiopsis fici (strain W106-1 / CGMCC3.15140)</name>
    <dbReference type="NCBI Taxonomy" id="1229662"/>
    <lineage>
        <taxon>Eukaryota</taxon>
        <taxon>Fungi</taxon>
        <taxon>Dikarya</taxon>
        <taxon>Ascomycota</taxon>
        <taxon>Pezizomycotina</taxon>
        <taxon>Sordariomycetes</taxon>
        <taxon>Xylariomycetidae</taxon>
        <taxon>Amphisphaeriales</taxon>
        <taxon>Sporocadaceae</taxon>
        <taxon>Pestalotiopsis</taxon>
    </lineage>
</organism>
<dbReference type="Proteomes" id="UP000030651">
    <property type="component" value="Unassembled WGS sequence"/>
</dbReference>
<reference evidence="3" key="1">
    <citation type="journal article" date="2015" name="BMC Genomics">
        <title>Genomic and transcriptomic analysis of the endophytic fungus Pestalotiopsis fici reveals its lifestyle and high potential for synthesis of natural products.</title>
        <authorList>
            <person name="Wang X."/>
            <person name="Zhang X."/>
            <person name="Liu L."/>
            <person name="Xiang M."/>
            <person name="Wang W."/>
            <person name="Sun X."/>
            <person name="Che Y."/>
            <person name="Guo L."/>
            <person name="Liu G."/>
            <person name="Guo L."/>
            <person name="Wang C."/>
            <person name="Yin W.B."/>
            <person name="Stadler M."/>
            <person name="Zhang X."/>
            <person name="Liu X."/>
        </authorList>
    </citation>
    <scope>NUCLEOTIDE SEQUENCE [LARGE SCALE GENOMIC DNA]</scope>
    <source>
        <strain evidence="3">W106-1 / CGMCC3.15140</strain>
    </source>
</reference>
<feature type="compositionally biased region" description="Polar residues" evidence="1">
    <location>
        <begin position="126"/>
        <end position="136"/>
    </location>
</feature>
<feature type="compositionally biased region" description="Basic residues" evidence="1">
    <location>
        <begin position="112"/>
        <end position="121"/>
    </location>
</feature>
<feature type="region of interest" description="Disordered" evidence="1">
    <location>
        <begin position="69"/>
        <end position="204"/>
    </location>
</feature>
<dbReference type="InParanoid" id="W3WW82"/>